<keyword evidence="3" id="KW-1185">Reference proteome</keyword>
<feature type="region of interest" description="Disordered" evidence="1">
    <location>
        <begin position="1"/>
        <end position="57"/>
    </location>
</feature>
<feature type="non-terminal residue" evidence="2">
    <location>
        <position position="123"/>
    </location>
</feature>
<evidence type="ECO:0000313" key="2">
    <source>
        <dbReference type="EMBL" id="CAK0861206.1"/>
    </source>
</evidence>
<feature type="non-terminal residue" evidence="2">
    <location>
        <position position="1"/>
    </location>
</feature>
<dbReference type="EMBL" id="CAUYUJ010016051">
    <property type="protein sequence ID" value="CAK0861206.1"/>
    <property type="molecule type" value="Genomic_DNA"/>
</dbReference>
<reference evidence="2" key="1">
    <citation type="submission" date="2023-10" db="EMBL/GenBank/DDBJ databases">
        <authorList>
            <person name="Chen Y."/>
            <person name="Shah S."/>
            <person name="Dougan E. K."/>
            <person name="Thang M."/>
            <person name="Chan C."/>
        </authorList>
    </citation>
    <scope>NUCLEOTIDE SEQUENCE [LARGE SCALE GENOMIC DNA]</scope>
</reference>
<accession>A0ABN9UNA4</accession>
<organism evidence="2 3">
    <name type="scientific">Prorocentrum cordatum</name>
    <dbReference type="NCBI Taxonomy" id="2364126"/>
    <lineage>
        <taxon>Eukaryota</taxon>
        <taxon>Sar</taxon>
        <taxon>Alveolata</taxon>
        <taxon>Dinophyceae</taxon>
        <taxon>Prorocentrales</taxon>
        <taxon>Prorocentraceae</taxon>
        <taxon>Prorocentrum</taxon>
    </lineage>
</organism>
<name>A0ABN9UNA4_9DINO</name>
<evidence type="ECO:0000256" key="1">
    <source>
        <dbReference type="SAM" id="MobiDB-lite"/>
    </source>
</evidence>
<dbReference type="Proteomes" id="UP001189429">
    <property type="component" value="Unassembled WGS sequence"/>
</dbReference>
<feature type="compositionally biased region" description="Low complexity" evidence="1">
    <location>
        <begin position="15"/>
        <end position="24"/>
    </location>
</feature>
<protein>
    <submittedName>
        <fullName evidence="2">Uncharacterized protein</fullName>
    </submittedName>
</protein>
<proteinExistence type="predicted"/>
<gene>
    <name evidence="2" type="ORF">PCOR1329_LOCUS49962</name>
</gene>
<evidence type="ECO:0000313" key="3">
    <source>
        <dbReference type="Proteomes" id="UP001189429"/>
    </source>
</evidence>
<sequence length="123" mass="13020">GALRALARGWHRGPARGARALPARAHSRRSAPTRGPALPPSARGGRPSGHRARAAGSQAYEASACSDARRMVTQISVDRCSRVDVWQGGHRRREQLQGLHGLGRVATARGGPRRPALLRGGEG</sequence>
<comment type="caution">
    <text evidence="2">The sequence shown here is derived from an EMBL/GenBank/DDBJ whole genome shotgun (WGS) entry which is preliminary data.</text>
</comment>